<reference evidence="3 4" key="1">
    <citation type="submission" date="2020-04" db="EMBL/GenBank/DDBJ databases">
        <authorList>
            <person name="Klaysubun C."/>
            <person name="Duangmal K."/>
            <person name="Lipun K."/>
        </authorList>
    </citation>
    <scope>NUCLEOTIDE SEQUENCE [LARGE SCALE GENOMIC DNA]</scope>
    <source>
        <strain evidence="3 4">JCM 11839</strain>
    </source>
</reference>
<protein>
    <submittedName>
        <fullName evidence="3">Serine protease</fullName>
    </submittedName>
</protein>
<gene>
    <name evidence="3" type="ORF">HF577_33735</name>
</gene>
<dbReference type="Proteomes" id="UP001296706">
    <property type="component" value="Unassembled WGS sequence"/>
</dbReference>
<feature type="signal peptide" evidence="2">
    <location>
        <begin position="1"/>
        <end position="23"/>
    </location>
</feature>
<feature type="region of interest" description="Disordered" evidence="1">
    <location>
        <begin position="199"/>
        <end position="223"/>
    </location>
</feature>
<dbReference type="EMBL" id="JAAXKY010000191">
    <property type="protein sequence ID" value="NMH82037.1"/>
    <property type="molecule type" value="Genomic_DNA"/>
</dbReference>
<keyword evidence="3" id="KW-0378">Hydrolase</keyword>
<dbReference type="GO" id="GO:0006508">
    <property type="term" value="P:proteolysis"/>
    <property type="evidence" value="ECO:0007669"/>
    <property type="project" value="UniProtKB-KW"/>
</dbReference>
<accession>A0ABX1RNP9</accession>
<dbReference type="InterPro" id="IPR009003">
    <property type="entry name" value="Peptidase_S1_PA"/>
</dbReference>
<keyword evidence="4" id="KW-1185">Reference proteome</keyword>
<evidence type="ECO:0000256" key="1">
    <source>
        <dbReference type="SAM" id="MobiDB-lite"/>
    </source>
</evidence>
<dbReference type="RefSeq" id="WP_169400056.1">
    <property type="nucleotide sequence ID" value="NZ_BAAAJH010000004.1"/>
</dbReference>
<evidence type="ECO:0000313" key="4">
    <source>
        <dbReference type="Proteomes" id="UP001296706"/>
    </source>
</evidence>
<dbReference type="SUPFAM" id="SSF50494">
    <property type="entry name" value="Trypsin-like serine proteases"/>
    <property type="match status" value="1"/>
</dbReference>
<comment type="caution">
    <text evidence="3">The sequence shown here is derived from an EMBL/GenBank/DDBJ whole genome shotgun (WGS) entry which is preliminary data.</text>
</comment>
<organism evidence="3 4">
    <name type="scientific">Pseudonocardia xinjiangensis</name>
    <dbReference type="NCBI Taxonomy" id="75289"/>
    <lineage>
        <taxon>Bacteria</taxon>
        <taxon>Bacillati</taxon>
        <taxon>Actinomycetota</taxon>
        <taxon>Actinomycetes</taxon>
        <taxon>Pseudonocardiales</taxon>
        <taxon>Pseudonocardiaceae</taxon>
        <taxon>Pseudonocardia</taxon>
    </lineage>
</organism>
<evidence type="ECO:0000313" key="3">
    <source>
        <dbReference type="EMBL" id="NMH82037.1"/>
    </source>
</evidence>
<sequence length="283" mass="28359">MDRRRTALRAVAVMVVAALLALAGPAAVAVAAPAAPAPTQAGEGTISPGALMISPIDDESANACTAAFAFSGGGKTYLGYAAHCASAGASTDLSGCQEQTLPLGTTVRIEGRGGATGTGRLAYSSWATMKERGETNQSLCLYNDFALVQLDSATAAAVDPSVPILGGPTALDTNGTANGEPVFSYQPNNGGTVVKEGKAVSESGGGRAHRVDTVPPGRPGDSGSGYLDGEGRAFGVLSTQFLDGTGTNGVTDLAMALNYANRYGGIGRVSLMAGTKPFTPPRS</sequence>
<dbReference type="GO" id="GO:0008233">
    <property type="term" value="F:peptidase activity"/>
    <property type="evidence" value="ECO:0007669"/>
    <property type="project" value="UniProtKB-KW"/>
</dbReference>
<feature type="chain" id="PRO_5046639563" evidence="2">
    <location>
        <begin position="24"/>
        <end position="283"/>
    </location>
</feature>
<dbReference type="InterPro" id="IPR006311">
    <property type="entry name" value="TAT_signal"/>
</dbReference>
<name>A0ABX1RNP9_9PSEU</name>
<proteinExistence type="predicted"/>
<dbReference type="PROSITE" id="PS51318">
    <property type="entry name" value="TAT"/>
    <property type="match status" value="1"/>
</dbReference>
<keyword evidence="2" id="KW-0732">Signal</keyword>
<keyword evidence="3" id="KW-0645">Protease</keyword>
<evidence type="ECO:0000256" key="2">
    <source>
        <dbReference type="SAM" id="SignalP"/>
    </source>
</evidence>